<dbReference type="InterPro" id="IPR011989">
    <property type="entry name" value="ARM-like"/>
</dbReference>
<dbReference type="InterPro" id="IPR016024">
    <property type="entry name" value="ARM-type_fold"/>
</dbReference>
<dbReference type="PANTHER" id="PTHR10182:SF3">
    <property type="entry name" value="PROTEIN MO25"/>
    <property type="match status" value="1"/>
</dbReference>
<dbReference type="Proteomes" id="UP000015105">
    <property type="component" value="Chromosome 2D"/>
</dbReference>
<dbReference type="GO" id="GO:0043539">
    <property type="term" value="F:protein serine/threonine kinase activator activity"/>
    <property type="evidence" value="ECO:0007669"/>
    <property type="project" value="TreeGrafter"/>
</dbReference>
<protein>
    <submittedName>
        <fullName evidence="2">Uncharacterized protein</fullName>
    </submittedName>
</protein>
<reference evidence="2" key="4">
    <citation type="submission" date="2019-03" db="UniProtKB">
        <authorList>
            <consortium name="EnsemblPlants"/>
        </authorList>
    </citation>
    <scope>IDENTIFICATION</scope>
</reference>
<keyword evidence="3" id="KW-1185">Reference proteome</keyword>
<name>A0A453AWG4_AEGTS</name>
<evidence type="ECO:0000256" key="1">
    <source>
        <dbReference type="ARBA" id="ARBA00011012"/>
    </source>
</evidence>
<dbReference type="Gene3D" id="1.25.10.10">
    <property type="entry name" value="Leucine-rich Repeat Variant"/>
    <property type="match status" value="1"/>
</dbReference>
<reference evidence="2" key="3">
    <citation type="journal article" date="2017" name="Nature">
        <title>Genome sequence of the progenitor of the wheat D genome Aegilops tauschii.</title>
        <authorList>
            <person name="Luo M.C."/>
            <person name="Gu Y.Q."/>
            <person name="Puiu D."/>
            <person name="Wang H."/>
            <person name="Twardziok S.O."/>
            <person name="Deal K.R."/>
            <person name="Huo N."/>
            <person name="Zhu T."/>
            <person name="Wang L."/>
            <person name="Wang Y."/>
            <person name="McGuire P.E."/>
            <person name="Liu S."/>
            <person name="Long H."/>
            <person name="Ramasamy R.K."/>
            <person name="Rodriguez J.C."/>
            <person name="Van S.L."/>
            <person name="Yuan L."/>
            <person name="Wang Z."/>
            <person name="Xia Z."/>
            <person name="Xiao L."/>
            <person name="Anderson O.D."/>
            <person name="Ouyang S."/>
            <person name="Liang Y."/>
            <person name="Zimin A.V."/>
            <person name="Pertea G."/>
            <person name="Qi P."/>
            <person name="Bennetzen J.L."/>
            <person name="Dai X."/>
            <person name="Dawson M.W."/>
            <person name="Muller H.G."/>
            <person name="Kugler K."/>
            <person name="Rivarola-Duarte L."/>
            <person name="Spannagl M."/>
            <person name="Mayer K.F.X."/>
            <person name="Lu F.H."/>
            <person name="Bevan M.W."/>
            <person name="Leroy P."/>
            <person name="Li P."/>
            <person name="You F.M."/>
            <person name="Sun Q."/>
            <person name="Liu Z."/>
            <person name="Lyons E."/>
            <person name="Wicker T."/>
            <person name="Salzberg S.L."/>
            <person name="Devos K.M."/>
            <person name="Dvorak J."/>
        </authorList>
    </citation>
    <scope>NUCLEOTIDE SEQUENCE [LARGE SCALE GENOMIC DNA]</scope>
    <source>
        <strain evidence="2">cv. AL8/78</strain>
    </source>
</reference>
<dbReference type="Gramene" id="AET2Gv20280500.3">
    <property type="protein sequence ID" value="AET2Gv20280500.3"/>
    <property type="gene ID" value="AET2Gv20280500"/>
</dbReference>
<reference evidence="3" key="1">
    <citation type="journal article" date="2014" name="Science">
        <title>Ancient hybridizations among the ancestral genomes of bread wheat.</title>
        <authorList>
            <consortium name="International Wheat Genome Sequencing Consortium,"/>
            <person name="Marcussen T."/>
            <person name="Sandve S.R."/>
            <person name="Heier L."/>
            <person name="Spannagl M."/>
            <person name="Pfeifer M."/>
            <person name="Jakobsen K.S."/>
            <person name="Wulff B.B."/>
            <person name="Steuernagel B."/>
            <person name="Mayer K.F."/>
            <person name="Olsen O.A."/>
        </authorList>
    </citation>
    <scope>NUCLEOTIDE SEQUENCE [LARGE SCALE GENOMIC DNA]</scope>
    <source>
        <strain evidence="3">cv. AL8/78</strain>
    </source>
</reference>
<accession>A0A453AWG4</accession>
<reference evidence="3" key="2">
    <citation type="journal article" date="2017" name="Nat. Plants">
        <title>The Aegilops tauschii genome reveals multiple impacts of transposons.</title>
        <authorList>
            <person name="Zhao G."/>
            <person name="Zou C."/>
            <person name="Li K."/>
            <person name="Wang K."/>
            <person name="Li T."/>
            <person name="Gao L."/>
            <person name="Zhang X."/>
            <person name="Wang H."/>
            <person name="Yang Z."/>
            <person name="Liu X."/>
            <person name="Jiang W."/>
            <person name="Mao L."/>
            <person name="Kong X."/>
            <person name="Jiao Y."/>
            <person name="Jia J."/>
        </authorList>
    </citation>
    <scope>NUCLEOTIDE SEQUENCE [LARGE SCALE GENOMIC DNA]</scope>
    <source>
        <strain evidence="3">cv. AL8/78</strain>
    </source>
</reference>
<dbReference type="SUPFAM" id="SSF48371">
    <property type="entry name" value="ARM repeat"/>
    <property type="match status" value="1"/>
</dbReference>
<dbReference type="InterPro" id="IPR013878">
    <property type="entry name" value="Mo25"/>
</dbReference>
<dbReference type="GO" id="GO:0035556">
    <property type="term" value="P:intracellular signal transduction"/>
    <property type="evidence" value="ECO:0007669"/>
    <property type="project" value="TreeGrafter"/>
</dbReference>
<dbReference type="Pfam" id="PF08569">
    <property type="entry name" value="Mo25"/>
    <property type="match status" value="1"/>
</dbReference>
<proteinExistence type="inferred from homology"/>
<organism evidence="2 3">
    <name type="scientific">Aegilops tauschii subsp. strangulata</name>
    <name type="common">Goatgrass</name>
    <dbReference type="NCBI Taxonomy" id="200361"/>
    <lineage>
        <taxon>Eukaryota</taxon>
        <taxon>Viridiplantae</taxon>
        <taxon>Streptophyta</taxon>
        <taxon>Embryophyta</taxon>
        <taxon>Tracheophyta</taxon>
        <taxon>Spermatophyta</taxon>
        <taxon>Magnoliopsida</taxon>
        <taxon>Liliopsida</taxon>
        <taxon>Poales</taxon>
        <taxon>Poaceae</taxon>
        <taxon>BOP clade</taxon>
        <taxon>Pooideae</taxon>
        <taxon>Triticodae</taxon>
        <taxon>Triticeae</taxon>
        <taxon>Triticinae</taxon>
        <taxon>Aegilops</taxon>
    </lineage>
</organism>
<sequence length="228" mass="25456">TERKKAEARCALLGRRPQLLVSARLWPQPLPAAGSVPSAGGEMSFFFRAASRPRSSQQDLVRSIKDSLLALDTKTGAKALEDVEKNIFTLRETLSGDGEVEPNQDHVLQIALEICKEGVLSLFVQNLPSLGWEGRKDLAHCWCILLRQKVDESHCCVQYIENHVDLLDFLVVCYKNLEVALNCGNMLRECIKYPSLANALSDIYWSQIASSCFSSMLNCQTLILLLML</sequence>
<reference evidence="2" key="5">
    <citation type="journal article" date="2021" name="G3 (Bethesda)">
        <title>Aegilops tauschii genome assembly Aet v5.0 features greater sequence contiguity and improved annotation.</title>
        <authorList>
            <person name="Wang L."/>
            <person name="Zhu T."/>
            <person name="Rodriguez J.C."/>
            <person name="Deal K.R."/>
            <person name="Dubcovsky J."/>
            <person name="McGuire P.E."/>
            <person name="Lux T."/>
            <person name="Spannagl M."/>
            <person name="Mayer K.F.X."/>
            <person name="Baldrich P."/>
            <person name="Meyers B.C."/>
            <person name="Huo N."/>
            <person name="Gu Y.Q."/>
            <person name="Zhou H."/>
            <person name="Devos K.M."/>
            <person name="Bennetzen J.L."/>
            <person name="Unver T."/>
            <person name="Budak H."/>
            <person name="Gulick P.J."/>
            <person name="Galiba G."/>
            <person name="Kalapos B."/>
            <person name="Nelson D.R."/>
            <person name="Li P."/>
            <person name="You F.M."/>
            <person name="Luo M.C."/>
            <person name="Dvorak J."/>
        </authorList>
    </citation>
    <scope>NUCLEOTIDE SEQUENCE [LARGE SCALE GENOMIC DNA]</scope>
    <source>
        <strain evidence="2">cv. AL8/78</strain>
    </source>
</reference>
<dbReference type="EnsemblPlants" id="AET2Gv20280500.3">
    <property type="protein sequence ID" value="AET2Gv20280500.3"/>
    <property type="gene ID" value="AET2Gv20280500"/>
</dbReference>
<evidence type="ECO:0000313" key="3">
    <source>
        <dbReference type="Proteomes" id="UP000015105"/>
    </source>
</evidence>
<evidence type="ECO:0000313" key="2">
    <source>
        <dbReference type="EnsemblPlants" id="AET2Gv20280500.3"/>
    </source>
</evidence>
<dbReference type="AlphaFoldDB" id="A0A453AWG4"/>
<comment type="similarity">
    <text evidence="1">Belongs to the Mo25 family.</text>
</comment>
<dbReference type="PANTHER" id="PTHR10182">
    <property type="entry name" value="CALCIUM-BINDING PROTEIN 39-RELATED"/>
    <property type="match status" value="1"/>
</dbReference>